<dbReference type="InterPro" id="IPR003115">
    <property type="entry name" value="ParB_N"/>
</dbReference>
<sequence>MSRQKSSADRFRAARAVAQGMAEQDRDVAKQAVLERDQKITVPLNQIKGRQEDTRQLNDGHVAALAESIGVLGLLEPLVVDRRHRLLAGGHRLAAIKRLRDTNTEAYQIQFPDELIPVRVMPFDADNDPERALRCEIAENEHRRDYTPAEVRVLADRLLQAGYTYQNHRPRKGEKTLGSALAVVIGKHRRTVSRYLNEYLGEEGDRQKITMTDVIVINEIKALRKLQKEMQKWQALLSEDANTPKRAELAAKLPEILALIEGVLAEAEETEEQPQT</sequence>
<dbReference type="GO" id="GO:0005694">
    <property type="term" value="C:chromosome"/>
    <property type="evidence" value="ECO:0007669"/>
    <property type="project" value="TreeGrafter"/>
</dbReference>
<dbReference type="SUPFAM" id="SSF110849">
    <property type="entry name" value="ParB/Sulfiredoxin"/>
    <property type="match status" value="1"/>
</dbReference>
<dbReference type="Pfam" id="PF02195">
    <property type="entry name" value="ParB_N"/>
    <property type="match status" value="1"/>
</dbReference>
<dbReference type="Gene3D" id="3.90.1530.10">
    <property type="entry name" value="Conserved hypothetical protein from pyrococcus furiosus pfu- 392566-001, ParB domain"/>
    <property type="match status" value="1"/>
</dbReference>
<dbReference type="Proteomes" id="UP000189835">
    <property type="component" value="Unassembled WGS sequence"/>
</dbReference>
<gene>
    <name evidence="2" type="ORF">B1L04_03155</name>
</gene>
<name>A0A1V4BYV4_MICAE</name>
<dbReference type="GO" id="GO:0007059">
    <property type="term" value="P:chromosome segregation"/>
    <property type="evidence" value="ECO:0007669"/>
    <property type="project" value="TreeGrafter"/>
</dbReference>
<dbReference type="SUPFAM" id="SSF109709">
    <property type="entry name" value="KorB DNA-binding domain-like"/>
    <property type="match status" value="1"/>
</dbReference>
<dbReference type="PANTHER" id="PTHR33375:SF1">
    <property type="entry name" value="CHROMOSOME-PARTITIONING PROTEIN PARB-RELATED"/>
    <property type="match status" value="1"/>
</dbReference>
<proteinExistence type="predicted"/>
<organism evidence="2 3">
    <name type="scientific">Microcystis aeruginosa KW</name>
    <dbReference type="NCBI Taxonomy" id="1960155"/>
    <lineage>
        <taxon>Bacteria</taxon>
        <taxon>Bacillati</taxon>
        <taxon>Cyanobacteriota</taxon>
        <taxon>Cyanophyceae</taxon>
        <taxon>Oscillatoriophycideae</taxon>
        <taxon>Chroococcales</taxon>
        <taxon>Microcystaceae</taxon>
        <taxon>Microcystis</taxon>
    </lineage>
</organism>
<dbReference type="InterPro" id="IPR036086">
    <property type="entry name" value="ParB/Sulfiredoxin_sf"/>
</dbReference>
<dbReference type="SMART" id="SM00470">
    <property type="entry name" value="ParB"/>
    <property type="match status" value="1"/>
</dbReference>
<evidence type="ECO:0000313" key="3">
    <source>
        <dbReference type="Proteomes" id="UP000189835"/>
    </source>
</evidence>
<evidence type="ECO:0000259" key="1">
    <source>
        <dbReference type="SMART" id="SM00470"/>
    </source>
</evidence>
<accession>A0A1V4BYV4</accession>
<dbReference type="Gene3D" id="1.10.10.2830">
    <property type="match status" value="1"/>
</dbReference>
<dbReference type="InterPro" id="IPR050336">
    <property type="entry name" value="Chromosome_partition/occlusion"/>
</dbReference>
<dbReference type="PANTHER" id="PTHR33375">
    <property type="entry name" value="CHROMOSOME-PARTITIONING PROTEIN PARB-RELATED"/>
    <property type="match status" value="1"/>
</dbReference>
<dbReference type="GO" id="GO:0045881">
    <property type="term" value="P:positive regulation of sporulation resulting in formation of a cellular spore"/>
    <property type="evidence" value="ECO:0007669"/>
    <property type="project" value="TreeGrafter"/>
</dbReference>
<evidence type="ECO:0000313" key="2">
    <source>
        <dbReference type="EMBL" id="OPF19795.1"/>
    </source>
</evidence>
<comment type="caution">
    <text evidence="2">The sequence shown here is derived from an EMBL/GenBank/DDBJ whole genome shotgun (WGS) entry which is preliminary data.</text>
</comment>
<protein>
    <recommendedName>
        <fullName evidence="1">ParB-like N-terminal domain-containing protein</fullName>
    </recommendedName>
</protein>
<reference evidence="2 3" key="1">
    <citation type="submission" date="2017-02" db="EMBL/GenBank/DDBJ databases">
        <title>Genome sequence of Microcystis aeruginosa KW.</title>
        <authorList>
            <person name="Oh H.-M."/>
            <person name="Ahn C.-Y."/>
            <person name="Jeong H."/>
            <person name="Srivastava A."/>
            <person name="Lee H.-G."/>
            <person name="Kang S.-R."/>
        </authorList>
    </citation>
    <scope>NUCLEOTIDE SEQUENCE [LARGE SCALE GENOMIC DNA]</scope>
    <source>
        <strain evidence="2 3">KW</strain>
    </source>
</reference>
<feature type="domain" description="ParB-like N-terminal" evidence="1">
    <location>
        <begin position="40"/>
        <end position="141"/>
    </location>
</feature>
<dbReference type="AlphaFoldDB" id="A0A1V4BYV4"/>
<dbReference type="EMBL" id="MVGR01000002">
    <property type="protein sequence ID" value="OPF19795.1"/>
    <property type="molecule type" value="Genomic_DNA"/>
</dbReference>